<keyword evidence="5" id="KW-0325">Glycoprotein</keyword>
<evidence type="ECO:0000256" key="6">
    <source>
        <dbReference type="RuleBase" id="RU361156"/>
    </source>
</evidence>
<dbReference type="InterPro" id="IPR001563">
    <property type="entry name" value="Peptidase_S10"/>
</dbReference>
<dbReference type="GO" id="GO:0004185">
    <property type="term" value="F:serine-type carboxypeptidase activity"/>
    <property type="evidence" value="ECO:0007669"/>
    <property type="project" value="UniProtKB-UniRule"/>
</dbReference>
<protein>
    <recommendedName>
        <fullName evidence="6">Carboxypeptidase</fullName>
        <ecNumber evidence="6">3.4.16.-</ecNumber>
    </recommendedName>
</protein>
<comment type="similarity">
    <text evidence="1 6">Belongs to the peptidase S10 family.</text>
</comment>
<accession>A0A8H6Z154</accession>
<feature type="chain" id="PRO_5034886376" description="Carboxypeptidase" evidence="6">
    <location>
        <begin position="19"/>
        <end position="660"/>
    </location>
</feature>
<sequence>MILGLCFTVSLFTLRCFAQSLPNTFPHAYPGMPTTAFGPDWQTYFEVTGLFPNLTETLTRSFAGNVGVNRANHPNATLFFWAFEKVNGSLTGSAASTDPWIIWLNGGPGASSLLGLMTENGPLRVTKDYAIVPNNYSWHQLADMIWVDQPVGTGYSTSDATGYVPDEDQMGIDFVGFLSNIVKIFPSLATRPLYLMGESYAGTYIPYITKTIFSTPNPPVTLRKISIGDGALGSITAFEELPTLTTIATYPQLINYDPDVYKYFQTQEHLCGYDLNFTYPQNGHFPTLVDPFEKQGPAARFAFQSRLKKAPLALLNAGRAKSKALPLNRREVMRREERRQEWKRSIAGRPNGTLDPFYGCALFEEMWDYAANFSSPWSAQGLGSVDVYNIPDALDPEIPSDATAFLNDKTIKAAIHAPTSKDWAEIFAYPWASNGGNVFGDPSPEPMVFLSELAANASAHNVEIVFYSGNDDSLVAHRGTEVVIQNMTFGGVQGFTRKPSTAFSDDHGNFAGIVHQERGLTYALFQNAGHLVPQSVPGAAFAFVRDFVLGSNTTGLVDSNAGSVSGGEDPKLKVDVLPGNSAIYHWASKAGGDIASVVAPSATRAAWDAFIATATAVLPASGPQSTGSATQNNAAVRQERGEPWSWSLSGVILVLGVYVL</sequence>
<dbReference type="EC" id="3.4.16.-" evidence="6"/>
<proteinExistence type="inferred from homology"/>
<dbReference type="OrthoDB" id="443318at2759"/>
<evidence type="ECO:0000256" key="3">
    <source>
        <dbReference type="ARBA" id="ARBA00022670"/>
    </source>
</evidence>
<keyword evidence="6" id="KW-0732">Signal</keyword>
<evidence type="ECO:0000313" key="7">
    <source>
        <dbReference type="EMBL" id="KAF7368752.1"/>
    </source>
</evidence>
<name>A0A8H6Z154_9AGAR</name>
<gene>
    <name evidence="7" type="ORF">MVEN_00200200</name>
</gene>
<dbReference type="AlphaFoldDB" id="A0A8H6Z154"/>
<evidence type="ECO:0000256" key="1">
    <source>
        <dbReference type="ARBA" id="ARBA00009431"/>
    </source>
</evidence>
<dbReference type="PANTHER" id="PTHR11802">
    <property type="entry name" value="SERINE PROTEASE FAMILY S10 SERINE CARBOXYPEPTIDASE"/>
    <property type="match status" value="1"/>
</dbReference>
<keyword evidence="4 6" id="KW-0378">Hydrolase</keyword>
<comment type="caution">
    <text evidence="7">The sequence shown here is derived from an EMBL/GenBank/DDBJ whole genome shotgun (WGS) entry which is preliminary data.</text>
</comment>
<dbReference type="SUPFAM" id="SSF53474">
    <property type="entry name" value="alpha/beta-Hydrolases"/>
    <property type="match status" value="1"/>
</dbReference>
<dbReference type="Gene3D" id="3.40.50.1820">
    <property type="entry name" value="alpha/beta hydrolase"/>
    <property type="match status" value="1"/>
</dbReference>
<dbReference type="Proteomes" id="UP000620124">
    <property type="component" value="Unassembled WGS sequence"/>
</dbReference>
<dbReference type="PANTHER" id="PTHR11802:SF479">
    <property type="entry name" value="CARBOXYPEPTIDASE"/>
    <property type="match status" value="1"/>
</dbReference>
<dbReference type="PRINTS" id="PR00724">
    <property type="entry name" value="CRBOXYPTASEC"/>
</dbReference>
<dbReference type="Pfam" id="PF00450">
    <property type="entry name" value="Peptidase_S10"/>
    <property type="match status" value="1"/>
</dbReference>
<keyword evidence="2 6" id="KW-0121">Carboxypeptidase</keyword>
<evidence type="ECO:0000256" key="2">
    <source>
        <dbReference type="ARBA" id="ARBA00022645"/>
    </source>
</evidence>
<dbReference type="PROSITE" id="PS00131">
    <property type="entry name" value="CARBOXYPEPT_SER_SER"/>
    <property type="match status" value="1"/>
</dbReference>
<keyword evidence="8" id="KW-1185">Reference proteome</keyword>
<dbReference type="EMBL" id="JACAZI010000002">
    <property type="protein sequence ID" value="KAF7368752.1"/>
    <property type="molecule type" value="Genomic_DNA"/>
</dbReference>
<dbReference type="GO" id="GO:0006508">
    <property type="term" value="P:proteolysis"/>
    <property type="evidence" value="ECO:0007669"/>
    <property type="project" value="UniProtKB-KW"/>
</dbReference>
<keyword evidence="3 6" id="KW-0645">Protease</keyword>
<dbReference type="InterPro" id="IPR018202">
    <property type="entry name" value="Ser_caboxypep_ser_AS"/>
</dbReference>
<evidence type="ECO:0000256" key="4">
    <source>
        <dbReference type="ARBA" id="ARBA00022801"/>
    </source>
</evidence>
<dbReference type="InterPro" id="IPR029058">
    <property type="entry name" value="AB_hydrolase_fold"/>
</dbReference>
<reference evidence="7" key="1">
    <citation type="submission" date="2020-05" db="EMBL/GenBank/DDBJ databases">
        <title>Mycena genomes resolve the evolution of fungal bioluminescence.</title>
        <authorList>
            <person name="Tsai I.J."/>
        </authorList>
    </citation>
    <scope>NUCLEOTIDE SEQUENCE</scope>
    <source>
        <strain evidence="7">CCC161011</strain>
    </source>
</reference>
<organism evidence="7 8">
    <name type="scientific">Mycena venus</name>
    <dbReference type="NCBI Taxonomy" id="2733690"/>
    <lineage>
        <taxon>Eukaryota</taxon>
        <taxon>Fungi</taxon>
        <taxon>Dikarya</taxon>
        <taxon>Basidiomycota</taxon>
        <taxon>Agaricomycotina</taxon>
        <taxon>Agaricomycetes</taxon>
        <taxon>Agaricomycetidae</taxon>
        <taxon>Agaricales</taxon>
        <taxon>Marasmiineae</taxon>
        <taxon>Mycenaceae</taxon>
        <taxon>Mycena</taxon>
    </lineage>
</organism>
<evidence type="ECO:0000313" key="8">
    <source>
        <dbReference type="Proteomes" id="UP000620124"/>
    </source>
</evidence>
<feature type="signal peptide" evidence="6">
    <location>
        <begin position="1"/>
        <end position="18"/>
    </location>
</feature>
<evidence type="ECO:0000256" key="5">
    <source>
        <dbReference type="ARBA" id="ARBA00023180"/>
    </source>
</evidence>